<dbReference type="EMBL" id="WNZZ01000019">
    <property type="protein sequence ID" value="MUG24885.1"/>
    <property type="molecule type" value="Genomic_DNA"/>
</dbReference>
<dbReference type="Proteomes" id="UP000442469">
    <property type="component" value="Unassembled WGS sequence"/>
</dbReference>
<accession>A0A6N8EYX8</accession>
<evidence type="ECO:0000313" key="1">
    <source>
        <dbReference type="EMBL" id="MUG24885.1"/>
    </source>
</evidence>
<sequence length="57" mass="6781">MSIKFRNYTKQAGITEDYHRVRFFLVGLGYSEFTYARWDWMATHGYLDKPSVDKIGI</sequence>
<reference evidence="1 2" key="1">
    <citation type="submission" date="2019-11" db="EMBL/GenBank/DDBJ databases">
        <title>Draft genome sequences of five Paenibacillus species of dairy origin.</title>
        <authorList>
            <person name="Olajide A.M."/>
            <person name="Chen S."/>
            <person name="Lapointe G."/>
        </authorList>
    </citation>
    <scope>NUCLEOTIDE SEQUENCE [LARGE SCALE GENOMIC DNA]</scope>
    <source>
        <strain evidence="1 2">3CT49</strain>
    </source>
</reference>
<comment type="caution">
    <text evidence="1">The sequence shown here is derived from an EMBL/GenBank/DDBJ whole genome shotgun (WGS) entry which is preliminary data.</text>
</comment>
<dbReference type="GeneID" id="77012428"/>
<evidence type="ECO:0000313" key="2">
    <source>
        <dbReference type="Proteomes" id="UP000442469"/>
    </source>
</evidence>
<name>A0A6N8EYX8_PAEMA</name>
<proteinExistence type="predicted"/>
<gene>
    <name evidence="1" type="ORF">GNQ08_21190</name>
</gene>
<protein>
    <submittedName>
        <fullName evidence="1">Uncharacterized protein</fullName>
    </submittedName>
</protein>
<dbReference type="AlphaFoldDB" id="A0A6N8EYX8"/>
<organism evidence="1 2">
    <name type="scientific">Paenibacillus macerans</name>
    <name type="common">Bacillus macerans</name>
    <dbReference type="NCBI Taxonomy" id="44252"/>
    <lineage>
        <taxon>Bacteria</taxon>
        <taxon>Bacillati</taxon>
        <taxon>Bacillota</taxon>
        <taxon>Bacilli</taxon>
        <taxon>Bacillales</taxon>
        <taxon>Paenibacillaceae</taxon>
        <taxon>Paenibacillus</taxon>
    </lineage>
</organism>
<dbReference type="RefSeq" id="WP_155620770.1">
    <property type="nucleotide sequence ID" value="NZ_BGML01000002.1"/>
</dbReference>